<feature type="signal peptide" evidence="2">
    <location>
        <begin position="1"/>
        <end position="19"/>
    </location>
</feature>
<keyword evidence="4" id="KW-1185">Reference proteome</keyword>
<dbReference type="InterPro" id="IPR052471">
    <property type="entry name" value="PBI_I9"/>
</dbReference>
<evidence type="ECO:0000313" key="4">
    <source>
        <dbReference type="Proteomes" id="UP000012174"/>
    </source>
</evidence>
<name>M7SWT9_EUTLA</name>
<dbReference type="EMBL" id="KB706143">
    <property type="protein sequence ID" value="EMR69008.1"/>
    <property type="molecule type" value="Genomic_DNA"/>
</dbReference>
<feature type="chain" id="PRO_5004085067" evidence="2">
    <location>
        <begin position="20"/>
        <end position="96"/>
    </location>
</feature>
<sequence length="96" mass="10241">MRVVPTILAGLAVISGVFAKSIIVSFPPETAQSVVDTAKADFKAAGGEITHEYRLINGFSGKIPDTMTESVTTWSEKYNANVEEDQVVTAYDNGSS</sequence>
<dbReference type="PANTHER" id="PTHR28288:SF1">
    <property type="entry name" value="INHIBITOR I9 DOMAIN-CONTAINING PROTEIN"/>
    <property type="match status" value="1"/>
</dbReference>
<dbReference type="GO" id="GO:0004866">
    <property type="term" value="F:endopeptidase inhibitor activity"/>
    <property type="evidence" value="ECO:0007669"/>
    <property type="project" value="TreeGrafter"/>
</dbReference>
<dbReference type="AlphaFoldDB" id="M7SWT9"/>
<dbReference type="MEROPS" id="I09.003"/>
<dbReference type="eggNOG" id="ENOG502SC39">
    <property type="taxonomic scope" value="Eukaryota"/>
</dbReference>
<reference evidence="4" key="1">
    <citation type="journal article" date="2013" name="Genome Announc.">
        <title>Draft genome sequence of the grapevine dieback fungus Eutypa lata UCR-EL1.</title>
        <authorList>
            <person name="Blanco-Ulate B."/>
            <person name="Rolshausen P.E."/>
            <person name="Cantu D."/>
        </authorList>
    </citation>
    <scope>NUCLEOTIDE SEQUENCE [LARGE SCALE GENOMIC DNA]</scope>
    <source>
        <strain evidence="4">UCR-EL1</strain>
    </source>
</reference>
<dbReference type="Proteomes" id="UP000012174">
    <property type="component" value="Unassembled WGS sequence"/>
</dbReference>
<organism evidence="3 4">
    <name type="scientific">Eutypa lata (strain UCR-EL1)</name>
    <name type="common">Grapevine dieback disease fungus</name>
    <name type="synonym">Eutypa armeniacae</name>
    <dbReference type="NCBI Taxonomy" id="1287681"/>
    <lineage>
        <taxon>Eukaryota</taxon>
        <taxon>Fungi</taxon>
        <taxon>Dikarya</taxon>
        <taxon>Ascomycota</taxon>
        <taxon>Pezizomycotina</taxon>
        <taxon>Sordariomycetes</taxon>
        <taxon>Xylariomycetidae</taxon>
        <taxon>Xylariales</taxon>
        <taxon>Diatrypaceae</taxon>
        <taxon>Eutypa</taxon>
    </lineage>
</organism>
<evidence type="ECO:0000256" key="1">
    <source>
        <dbReference type="ARBA" id="ARBA00038069"/>
    </source>
</evidence>
<dbReference type="OMA" id="SAIVWFE"/>
<evidence type="ECO:0000313" key="3">
    <source>
        <dbReference type="EMBL" id="EMR69008.1"/>
    </source>
</evidence>
<dbReference type="OrthoDB" id="3888684at2759"/>
<dbReference type="SUPFAM" id="SSF54897">
    <property type="entry name" value="Protease propeptides/inhibitors"/>
    <property type="match status" value="1"/>
</dbReference>
<comment type="similarity">
    <text evidence="1">Belongs to the protease inhibitor I9 family.</text>
</comment>
<keyword evidence="2" id="KW-0732">Signal</keyword>
<proteinExistence type="inferred from homology"/>
<dbReference type="InterPro" id="IPR037045">
    <property type="entry name" value="S8pro/Inhibitor_I9_sf"/>
</dbReference>
<accession>M7SWT9</accession>
<dbReference type="GO" id="GO:0042144">
    <property type="term" value="P:vacuole fusion, non-autophagic"/>
    <property type="evidence" value="ECO:0007669"/>
    <property type="project" value="TreeGrafter"/>
</dbReference>
<dbReference type="PANTHER" id="PTHR28288">
    <property type="entry name" value="PROTEASE B INHIBITOR 2"/>
    <property type="match status" value="1"/>
</dbReference>
<protein>
    <submittedName>
        <fullName evidence="3">Uncharacterized protein</fullName>
    </submittedName>
</protein>
<dbReference type="HOGENOM" id="CLU_156026_0_0_1"/>
<evidence type="ECO:0000256" key="2">
    <source>
        <dbReference type="SAM" id="SignalP"/>
    </source>
</evidence>
<dbReference type="Gene3D" id="3.30.70.80">
    <property type="entry name" value="Peptidase S8 propeptide/proteinase inhibitor I9"/>
    <property type="match status" value="1"/>
</dbReference>
<dbReference type="KEGG" id="ela:UCREL1_3971"/>
<gene>
    <name evidence="3" type="ORF">UCREL1_3971</name>
</gene>